<dbReference type="InterPro" id="IPR019800">
    <property type="entry name" value="Glyco_hydro_3_AS"/>
</dbReference>
<dbReference type="Gene3D" id="2.60.40.10">
    <property type="entry name" value="Immunoglobulins"/>
    <property type="match status" value="1"/>
</dbReference>
<evidence type="ECO:0000256" key="3">
    <source>
        <dbReference type="ARBA" id="ARBA00005336"/>
    </source>
</evidence>
<evidence type="ECO:0000256" key="7">
    <source>
        <dbReference type="ARBA" id="ARBA00023180"/>
    </source>
</evidence>
<dbReference type="FunFam" id="3.40.50.1700:FF:000003">
    <property type="entry name" value="Probable beta-glucosidase"/>
    <property type="match status" value="1"/>
</dbReference>
<dbReference type="Gene3D" id="3.40.50.1700">
    <property type="entry name" value="Glycoside hydrolase family 3 C-terminal domain"/>
    <property type="match status" value="1"/>
</dbReference>
<comment type="catalytic activity">
    <reaction evidence="1 11">
        <text>Hydrolysis of terminal, non-reducing beta-D-glucosyl residues with release of beta-D-glucose.</text>
        <dbReference type="EC" id="3.2.1.21"/>
    </reaction>
</comment>
<evidence type="ECO:0000256" key="9">
    <source>
        <dbReference type="ARBA" id="ARBA00023295"/>
    </source>
</evidence>
<gene>
    <name evidence="14" type="ORF">BT96DRAFT_986644</name>
</gene>
<dbReference type="InterPro" id="IPR036962">
    <property type="entry name" value="Glyco_hydro_3_N_sf"/>
</dbReference>
<dbReference type="Pfam" id="PF00933">
    <property type="entry name" value="Glyco_hydro_3"/>
    <property type="match status" value="1"/>
</dbReference>
<comment type="similarity">
    <text evidence="3 11">Belongs to the glycosyl hydrolase 3 family.</text>
</comment>
<dbReference type="Gene3D" id="3.20.20.300">
    <property type="entry name" value="Glycoside hydrolase, family 3, N-terminal domain"/>
    <property type="match status" value="1"/>
</dbReference>
<dbReference type="SMART" id="SM01217">
    <property type="entry name" value="Fn3_like"/>
    <property type="match status" value="1"/>
</dbReference>
<keyword evidence="12" id="KW-0732">Signal</keyword>
<evidence type="ECO:0000256" key="11">
    <source>
        <dbReference type="RuleBase" id="RU361161"/>
    </source>
</evidence>
<evidence type="ECO:0000256" key="12">
    <source>
        <dbReference type="SAM" id="SignalP"/>
    </source>
</evidence>
<evidence type="ECO:0000256" key="10">
    <source>
        <dbReference type="ARBA" id="ARBA00023326"/>
    </source>
</evidence>
<dbReference type="InterPro" id="IPR017853">
    <property type="entry name" value="GH"/>
</dbReference>
<keyword evidence="10 11" id="KW-0624">Polysaccharide degradation</keyword>
<dbReference type="PANTHER" id="PTHR42715">
    <property type="entry name" value="BETA-GLUCOSIDASE"/>
    <property type="match status" value="1"/>
</dbReference>
<evidence type="ECO:0000313" key="15">
    <source>
        <dbReference type="Proteomes" id="UP000799118"/>
    </source>
</evidence>
<dbReference type="InterPro" id="IPR050288">
    <property type="entry name" value="Cellulose_deg_GH3"/>
</dbReference>
<dbReference type="PRINTS" id="PR00133">
    <property type="entry name" value="GLHYDRLASE3"/>
</dbReference>
<dbReference type="InterPro" id="IPR002772">
    <property type="entry name" value="Glyco_hydro_3_C"/>
</dbReference>
<keyword evidence="7" id="KW-0325">Glycoprotein</keyword>
<proteinExistence type="inferred from homology"/>
<dbReference type="PROSITE" id="PS00775">
    <property type="entry name" value="GLYCOSYL_HYDROL_F3"/>
    <property type="match status" value="1"/>
</dbReference>
<feature type="domain" description="Fibronectin type III-like" evidence="13">
    <location>
        <begin position="852"/>
        <end position="924"/>
    </location>
</feature>
<dbReference type="GO" id="GO:0008422">
    <property type="term" value="F:beta-glucosidase activity"/>
    <property type="evidence" value="ECO:0007669"/>
    <property type="project" value="UniProtKB-EC"/>
</dbReference>
<dbReference type="EMBL" id="ML769396">
    <property type="protein sequence ID" value="KAE9407347.1"/>
    <property type="molecule type" value="Genomic_DNA"/>
</dbReference>
<dbReference type="Pfam" id="PF14310">
    <property type="entry name" value="Fn3-like"/>
    <property type="match status" value="1"/>
</dbReference>
<dbReference type="InterPro" id="IPR001764">
    <property type="entry name" value="Glyco_hydro_3_N"/>
</dbReference>
<name>A0A6A4IE32_9AGAR</name>
<dbReference type="OrthoDB" id="416222at2759"/>
<dbReference type="InterPro" id="IPR036881">
    <property type="entry name" value="Glyco_hydro_3_C_sf"/>
</dbReference>
<accession>A0A6A4IE32</accession>
<dbReference type="UniPathway" id="UPA00696"/>
<evidence type="ECO:0000256" key="8">
    <source>
        <dbReference type="ARBA" id="ARBA00023277"/>
    </source>
</evidence>
<evidence type="ECO:0000256" key="1">
    <source>
        <dbReference type="ARBA" id="ARBA00000448"/>
    </source>
</evidence>
<dbReference type="FunFam" id="3.20.20.300:FF:000002">
    <property type="entry name" value="Probable beta-glucosidase"/>
    <property type="match status" value="1"/>
</dbReference>
<protein>
    <recommendedName>
        <fullName evidence="4 11">beta-glucosidase</fullName>
        <ecNumber evidence="4 11">3.2.1.21</ecNumber>
    </recommendedName>
</protein>
<dbReference type="PANTHER" id="PTHR42715:SF2">
    <property type="entry name" value="BETA-GLUCOSIDASE F-RELATED"/>
    <property type="match status" value="1"/>
</dbReference>
<dbReference type="InterPro" id="IPR026891">
    <property type="entry name" value="Fn3-like"/>
</dbReference>
<dbReference type="Pfam" id="PF01915">
    <property type="entry name" value="Glyco_hydro_3_C"/>
    <property type="match status" value="1"/>
</dbReference>
<keyword evidence="15" id="KW-1185">Reference proteome</keyword>
<evidence type="ECO:0000259" key="13">
    <source>
        <dbReference type="SMART" id="SM01217"/>
    </source>
</evidence>
<comment type="pathway">
    <text evidence="2 11">Glycan metabolism; cellulose degradation.</text>
</comment>
<dbReference type="SUPFAM" id="SSF51445">
    <property type="entry name" value="(Trans)glycosidases"/>
    <property type="match status" value="1"/>
</dbReference>
<evidence type="ECO:0000256" key="2">
    <source>
        <dbReference type="ARBA" id="ARBA00004987"/>
    </source>
</evidence>
<sequence length="936" mass="99634">MRFSNRLSLAAAFASLVHAQSTSNSTFTVSSSISNPSTSLPLSTVSGVPASASSSSAASTATQNATSVSVVSSVASSSASVTVASSSVANISATTVASSSIANVSASTTVASSSVANTSSTTTTPITTLSGFPAAVETRITVPIMSYPFSSFPVPSETPVPGVFPVTDPSDPPPPGAAVVPDFEAAWAAAYQKAEALISGMALHEKVNISTGVGWQNGLCVGNTGKVGDFPGLCLEVSFTYSVFMPVACGSDSPLGVRDADFVTGFPAGINSASTWNRELMRRRGLFMGREHVAKGVNVALGPMMNLGRNAQGGRNWEGFGADPFLAGEAAYETVLGLQNAGVQACAKHFINNEQEHYRTQESSNVDDRTQHEIYAHPFLKSVLAGVASVMCSYNLINGTYACENDKMMNDILKREFGFQGFVMSDWWATESTISAVTGLDMTMPGDITLGSHTTYWGQNLTDYVLNGTITEARVDDMATRIIASWYFLGQDTPDYPQVSFNAFNAQDETTNLHIDVQEDHYTLVREMGAASTVLLKNVNGALPLTGKERSLFMAGSDAGPSDIGPNEYSDQGGVPTGILAMGWGSGTANFTYLISPYEAIQHRARQGLSRTSISWLFDDFNLDRAGNMAIQQSACIVFIASDSGEDYITVPLPPAPDGNQGDRNNLTAWKGGDDLVLAVAAQNNNTIVVVHSVGPLILEPWIEHPNVTAVLWASLPGTEAGNAITDVLYGDWNPSGHLPYTIAKNATDYPTSIFLGTESLPDNIELNVTYSEELLIDYRWFDAKNITPRFEFGFGLSYTDSDGEQVADEANWDAGNATKIEEGSSTALWLHRPAYNVTFDVTNTGSLYGGDNPQLYIHHPPSAGEPPSVLKGFTNVAVMPGETQSVSITLSRHDLSIWDVVQQGWRRPDGDITEIGFSVGRSSRDARLNGTIPSS</sequence>
<dbReference type="SUPFAM" id="SSF52279">
    <property type="entry name" value="Beta-D-glucan exohydrolase, C-terminal domain"/>
    <property type="match status" value="1"/>
</dbReference>
<evidence type="ECO:0000256" key="5">
    <source>
        <dbReference type="ARBA" id="ARBA00022801"/>
    </source>
</evidence>
<dbReference type="InterPro" id="IPR013783">
    <property type="entry name" value="Ig-like_fold"/>
</dbReference>
<dbReference type="GO" id="GO:0030245">
    <property type="term" value="P:cellulose catabolic process"/>
    <property type="evidence" value="ECO:0007669"/>
    <property type="project" value="UniProtKB-UniPathway"/>
</dbReference>
<keyword evidence="5 11" id="KW-0378">Hydrolase</keyword>
<dbReference type="AlphaFoldDB" id="A0A6A4IE32"/>
<organism evidence="14 15">
    <name type="scientific">Gymnopus androsaceus JB14</name>
    <dbReference type="NCBI Taxonomy" id="1447944"/>
    <lineage>
        <taxon>Eukaryota</taxon>
        <taxon>Fungi</taxon>
        <taxon>Dikarya</taxon>
        <taxon>Basidiomycota</taxon>
        <taxon>Agaricomycotina</taxon>
        <taxon>Agaricomycetes</taxon>
        <taxon>Agaricomycetidae</taxon>
        <taxon>Agaricales</taxon>
        <taxon>Marasmiineae</taxon>
        <taxon>Omphalotaceae</taxon>
        <taxon>Gymnopus</taxon>
    </lineage>
</organism>
<feature type="chain" id="PRO_5025616318" description="beta-glucosidase" evidence="12">
    <location>
        <begin position="20"/>
        <end position="936"/>
    </location>
</feature>
<keyword evidence="8 11" id="KW-0119">Carbohydrate metabolism</keyword>
<feature type="signal peptide" evidence="12">
    <location>
        <begin position="1"/>
        <end position="19"/>
    </location>
</feature>
<reference evidence="14" key="1">
    <citation type="journal article" date="2019" name="Environ. Microbiol.">
        <title>Fungal ecological strategies reflected in gene transcription - a case study of two litter decomposers.</title>
        <authorList>
            <person name="Barbi F."/>
            <person name="Kohler A."/>
            <person name="Barry K."/>
            <person name="Baskaran P."/>
            <person name="Daum C."/>
            <person name="Fauchery L."/>
            <person name="Ihrmark K."/>
            <person name="Kuo A."/>
            <person name="LaButti K."/>
            <person name="Lipzen A."/>
            <person name="Morin E."/>
            <person name="Grigoriev I.V."/>
            <person name="Henrissat B."/>
            <person name="Lindahl B."/>
            <person name="Martin F."/>
        </authorList>
    </citation>
    <scope>NUCLEOTIDE SEQUENCE</scope>
    <source>
        <strain evidence="14">JB14</strain>
    </source>
</reference>
<dbReference type="EC" id="3.2.1.21" evidence="4 11"/>
<keyword evidence="9 11" id="KW-0326">Glycosidase</keyword>
<keyword evidence="6" id="KW-0136">Cellulose degradation</keyword>
<evidence type="ECO:0000256" key="4">
    <source>
        <dbReference type="ARBA" id="ARBA00012744"/>
    </source>
</evidence>
<evidence type="ECO:0000256" key="6">
    <source>
        <dbReference type="ARBA" id="ARBA00023001"/>
    </source>
</evidence>
<dbReference type="Proteomes" id="UP000799118">
    <property type="component" value="Unassembled WGS sequence"/>
</dbReference>
<evidence type="ECO:0000313" key="14">
    <source>
        <dbReference type="EMBL" id="KAE9407347.1"/>
    </source>
</evidence>